<dbReference type="GeneID" id="113704756"/>
<dbReference type="PROSITE" id="PS00086">
    <property type="entry name" value="CYTOCHROME_P450"/>
    <property type="match status" value="1"/>
</dbReference>
<comment type="similarity">
    <text evidence="1 7">Belongs to the cytochrome P450 family.</text>
</comment>
<keyword evidence="5 7" id="KW-0408">Iron</keyword>
<evidence type="ECO:0000256" key="5">
    <source>
        <dbReference type="ARBA" id="ARBA00023004"/>
    </source>
</evidence>
<dbReference type="PRINTS" id="PR00385">
    <property type="entry name" value="P450"/>
</dbReference>
<evidence type="ECO:0000256" key="6">
    <source>
        <dbReference type="ARBA" id="ARBA00023033"/>
    </source>
</evidence>
<keyword evidence="2 7" id="KW-0349">Heme</keyword>
<sequence>MEYPFNFFAFFLLLSFVIALVNQWKRSKTVHKLPPGPWKLPIVGNMHQLIGSRPHYALRKLSQKHGPLIHLQLGEISTIVVSSPRLAKEIMKTHDLAFANRAEFLACKIVYYNYRDRDFEPCWRQMRKICTLELLSTKNVRSFGSIRLDEAKHLISSIQAQAAAGELINLTEHLSTYTSSMVLTAAFGKVSKVHQMTFLRLLKESLPISSAFEVSDLFPSYRILHPLSRVKPKLMKVHQRIDKIFDIIIAEHVENLKRTKRGMGESGNEDLVDVLLRVKESGDLTFPVTNNNIKAVLMDIFTGGTETSSTTVEWAMSEMIRNPNVMAKAQNEIRKAFMGMKTIEETDVENLPYLKLVIKETLRLHPPIPLLVPRECREECEIDGYVIPIKTRVMINAWAIGTDPKYWDDAESFKPERYENNPVDFTGNNFEYLPFGAGRRICPGISFGLANVELPLALLLYHFDWKLPIGLNYDDLDMTETIAVTASRENNLLLLATMCDPDLALQPPKEY</sequence>
<keyword evidence="8" id="KW-0732">Signal</keyword>
<evidence type="ECO:0000256" key="3">
    <source>
        <dbReference type="ARBA" id="ARBA00022723"/>
    </source>
</evidence>
<evidence type="ECO:0000256" key="4">
    <source>
        <dbReference type="ARBA" id="ARBA00023002"/>
    </source>
</evidence>
<dbReference type="Gene3D" id="1.10.630.10">
    <property type="entry name" value="Cytochrome P450"/>
    <property type="match status" value="1"/>
</dbReference>
<dbReference type="Proteomes" id="UP001652660">
    <property type="component" value="Chromosome 8e"/>
</dbReference>
<feature type="signal peptide" evidence="8">
    <location>
        <begin position="1"/>
        <end position="19"/>
    </location>
</feature>
<evidence type="ECO:0000313" key="9">
    <source>
        <dbReference type="Proteomes" id="UP001652660"/>
    </source>
</evidence>
<dbReference type="PANTHER" id="PTHR47953">
    <property type="entry name" value="OS08G0105600 PROTEIN"/>
    <property type="match status" value="1"/>
</dbReference>
<dbReference type="CDD" id="cd11072">
    <property type="entry name" value="CYP71-like"/>
    <property type="match status" value="1"/>
</dbReference>
<organism evidence="9 10">
    <name type="scientific">Coffea arabica</name>
    <name type="common">Arabian coffee</name>
    <dbReference type="NCBI Taxonomy" id="13443"/>
    <lineage>
        <taxon>Eukaryota</taxon>
        <taxon>Viridiplantae</taxon>
        <taxon>Streptophyta</taxon>
        <taxon>Embryophyta</taxon>
        <taxon>Tracheophyta</taxon>
        <taxon>Spermatophyta</taxon>
        <taxon>Magnoliopsida</taxon>
        <taxon>eudicotyledons</taxon>
        <taxon>Gunneridae</taxon>
        <taxon>Pentapetalae</taxon>
        <taxon>asterids</taxon>
        <taxon>lamiids</taxon>
        <taxon>Gentianales</taxon>
        <taxon>Rubiaceae</taxon>
        <taxon>Ixoroideae</taxon>
        <taxon>Gardenieae complex</taxon>
        <taxon>Bertiereae - Coffeeae clade</taxon>
        <taxon>Coffeeae</taxon>
        <taxon>Coffea</taxon>
    </lineage>
</organism>
<dbReference type="InterPro" id="IPR017972">
    <property type="entry name" value="Cyt_P450_CS"/>
</dbReference>
<keyword evidence="3 7" id="KW-0479">Metal-binding</keyword>
<dbReference type="InterPro" id="IPR002401">
    <property type="entry name" value="Cyt_P450_E_grp-I"/>
</dbReference>
<dbReference type="RefSeq" id="XP_071917163.1">
    <property type="nucleotide sequence ID" value="XM_072061062.1"/>
</dbReference>
<dbReference type="Pfam" id="PF00067">
    <property type="entry name" value="p450"/>
    <property type="match status" value="1"/>
</dbReference>
<proteinExistence type="inferred from homology"/>
<dbReference type="SUPFAM" id="SSF48264">
    <property type="entry name" value="Cytochrome P450"/>
    <property type="match status" value="1"/>
</dbReference>
<feature type="chain" id="PRO_5045945095" evidence="8">
    <location>
        <begin position="20"/>
        <end position="511"/>
    </location>
</feature>
<reference evidence="10" key="1">
    <citation type="submission" date="2025-08" db="UniProtKB">
        <authorList>
            <consortium name="RefSeq"/>
        </authorList>
    </citation>
    <scope>IDENTIFICATION</scope>
    <source>
        <tissue evidence="10">Leaves</tissue>
    </source>
</reference>
<evidence type="ECO:0000256" key="1">
    <source>
        <dbReference type="ARBA" id="ARBA00010617"/>
    </source>
</evidence>
<evidence type="ECO:0000256" key="2">
    <source>
        <dbReference type="ARBA" id="ARBA00022617"/>
    </source>
</evidence>
<gene>
    <name evidence="10" type="primary">LOC113704756</name>
</gene>
<dbReference type="InterPro" id="IPR001128">
    <property type="entry name" value="Cyt_P450"/>
</dbReference>
<dbReference type="PANTHER" id="PTHR47953:SF16">
    <property type="entry name" value="CYTOCHROME P450 71D8"/>
    <property type="match status" value="1"/>
</dbReference>
<dbReference type="PRINTS" id="PR00463">
    <property type="entry name" value="EP450I"/>
</dbReference>
<keyword evidence="6 7" id="KW-0503">Monooxygenase</keyword>
<keyword evidence="9" id="KW-1185">Reference proteome</keyword>
<dbReference type="InterPro" id="IPR036396">
    <property type="entry name" value="Cyt_P450_sf"/>
</dbReference>
<dbReference type="InterPro" id="IPR052306">
    <property type="entry name" value="CYP450_71D"/>
</dbReference>
<accession>A0ABM4VCA3</accession>
<protein>
    <submittedName>
        <fullName evidence="10">Premnaspirodiene oxygenase-like</fullName>
    </submittedName>
</protein>
<evidence type="ECO:0000256" key="7">
    <source>
        <dbReference type="RuleBase" id="RU000461"/>
    </source>
</evidence>
<evidence type="ECO:0000313" key="10">
    <source>
        <dbReference type="RefSeq" id="XP_071917163.1"/>
    </source>
</evidence>
<name>A0ABM4VCA3_COFAR</name>
<evidence type="ECO:0000256" key="8">
    <source>
        <dbReference type="SAM" id="SignalP"/>
    </source>
</evidence>
<keyword evidence="4 7" id="KW-0560">Oxidoreductase</keyword>